<comment type="similarity">
    <text evidence="2">Belongs to the bZIP family. ATF subfamily.</text>
</comment>
<evidence type="ECO:0000256" key="8">
    <source>
        <dbReference type="SAM" id="MobiDB-lite"/>
    </source>
</evidence>
<evidence type="ECO:0000256" key="3">
    <source>
        <dbReference type="ARBA" id="ARBA00023015"/>
    </source>
</evidence>
<dbReference type="GO" id="GO:0000981">
    <property type="term" value="F:DNA-binding transcription factor activity, RNA polymerase II-specific"/>
    <property type="evidence" value="ECO:0007669"/>
    <property type="project" value="TreeGrafter"/>
</dbReference>
<comment type="subcellular location">
    <subcellularLocation>
        <location evidence="1">Membrane</location>
        <topology evidence="1">Single-pass membrane protein</topology>
    </subcellularLocation>
</comment>
<feature type="compositionally biased region" description="Basic and acidic residues" evidence="8">
    <location>
        <begin position="86"/>
        <end position="95"/>
    </location>
</feature>
<keyword evidence="7" id="KW-0175">Coiled coil</keyword>
<name>A0A0K8S8Z8_LYGHE</name>
<dbReference type="SUPFAM" id="SSF57959">
    <property type="entry name" value="Leucine zipper domain"/>
    <property type="match status" value="1"/>
</dbReference>
<keyword evidence="6" id="KW-0539">Nucleus</keyword>
<dbReference type="InterPro" id="IPR046347">
    <property type="entry name" value="bZIP_sf"/>
</dbReference>
<keyword evidence="5" id="KW-0804">Transcription</keyword>
<evidence type="ECO:0000256" key="4">
    <source>
        <dbReference type="ARBA" id="ARBA00023125"/>
    </source>
</evidence>
<evidence type="ECO:0000256" key="6">
    <source>
        <dbReference type="ARBA" id="ARBA00023242"/>
    </source>
</evidence>
<dbReference type="Gene3D" id="1.20.5.170">
    <property type="match status" value="1"/>
</dbReference>
<dbReference type="InterPro" id="IPR004827">
    <property type="entry name" value="bZIP"/>
</dbReference>
<reference evidence="10" key="1">
    <citation type="submission" date="2014-09" db="EMBL/GenBank/DDBJ databases">
        <authorList>
            <person name="Magalhaes I.L.F."/>
            <person name="Oliveira U."/>
            <person name="Santos F.R."/>
            <person name="Vidigal T.H.D.A."/>
            <person name="Brescovit A.D."/>
            <person name="Santos A.J."/>
        </authorList>
    </citation>
    <scope>NUCLEOTIDE SEQUENCE</scope>
</reference>
<dbReference type="CDD" id="cd14700">
    <property type="entry name" value="bZIP_ATF6"/>
    <property type="match status" value="1"/>
</dbReference>
<dbReference type="GO" id="GO:0005634">
    <property type="term" value="C:nucleus"/>
    <property type="evidence" value="ECO:0007669"/>
    <property type="project" value="UniProtKB-ARBA"/>
</dbReference>
<dbReference type="PROSITE" id="PS50217">
    <property type="entry name" value="BZIP"/>
    <property type="match status" value="1"/>
</dbReference>
<feature type="region of interest" description="Disordered" evidence="8">
    <location>
        <begin position="86"/>
        <end position="116"/>
    </location>
</feature>
<dbReference type="Pfam" id="PF00170">
    <property type="entry name" value="bZIP_1"/>
    <property type="match status" value="1"/>
</dbReference>
<keyword evidence="3" id="KW-0805">Transcription regulation</keyword>
<dbReference type="GO" id="GO:0000978">
    <property type="term" value="F:RNA polymerase II cis-regulatory region sequence-specific DNA binding"/>
    <property type="evidence" value="ECO:0007669"/>
    <property type="project" value="TreeGrafter"/>
</dbReference>
<dbReference type="SMART" id="SM00338">
    <property type="entry name" value="BRLZ"/>
    <property type="match status" value="1"/>
</dbReference>
<dbReference type="InterPro" id="IPR051882">
    <property type="entry name" value="ATF_bZIP_TF"/>
</dbReference>
<evidence type="ECO:0000313" key="10">
    <source>
        <dbReference type="EMBL" id="JAG49757.1"/>
    </source>
</evidence>
<evidence type="ECO:0000259" key="9">
    <source>
        <dbReference type="PROSITE" id="PS50217"/>
    </source>
</evidence>
<proteinExistence type="inferred from homology"/>
<feature type="coiled-coil region" evidence="7">
    <location>
        <begin position="289"/>
        <end position="330"/>
    </location>
</feature>
<evidence type="ECO:0000256" key="2">
    <source>
        <dbReference type="ARBA" id="ARBA00009050"/>
    </source>
</evidence>
<accession>A0A0K8S8Z8</accession>
<keyword evidence="4" id="KW-0238">DNA-binding</keyword>
<sequence length="623" mass="70051">MPSESSFGFASGSVLPTFDMDVDIKHESFLENFNDFDMLLPNVSDDDLIDSRLSMDNPFFDSLLEEDNCNWPDLMDAPQDEVFIKSEPRSPEDSPRSLSCSESSSSSDTKFVLETPPVSPPVIDLTQLTVSLQPHESQLAPAPAPPSKLLKGNHKHIKTVHNLKSLKPLGKQTQAILPKEVKKVISIKSQPTVIETPQFVPVTSAPQTITIGNPVILSSSHVLPSNGIAICQSSKVKNLHVSTGLSLNHPSAIMPVVKQEMDHKHDLKLKALKRQQRMIKNRESACLSRKKKKEYVTSLEATLSNLELENAKFRLENDKLQIRVKELESCCGESLRTRPFLNTNLRKTTAVLAVLFMVSINIGSLGIISRDVKHSELNLQRPSPGTRIGRTLLWVAEDPLNITSSSQQGPTCPLRINQTESLRLEKELRRWIAVDEKRVRYHNMSAAYHPKPSLRQLILHNNIPKKKPIKAQKLRATVSALDFYRPPFPGALPRRDDTFYVFSFSSDHLLVPAVAHNNTLRPKMSFVIPTVPLNDTVIKNGSVPMMQIDCEVLATHSLQFTAKDFKLFKPQSEEQGKNNQSAEVKMGAPSFKPYFIQRRKFRPSQDYYDSFELNSNKVLNTFP</sequence>
<organism evidence="10">
    <name type="scientific">Lygus hesperus</name>
    <name type="common">Western plant bug</name>
    <dbReference type="NCBI Taxonomy" id="30085"/>
    <lineage>
        <taxon>Eukaryota</taxon>
        <taxon>Metazoa</taxon>
        <taxon>Ecdysozoa</taxon>
        <taxon>Arthropoda</taxon>
        <taxon>Hexapoda</taxon>
        <taxon>Insecta</taxon>
        <taxon>Pterygota</taxon>
        <taxon>Neoptera</taxon>
        <taxon>Paraneoptera</taxon>
        <taxon>Hemiptera</taxon>
        <taxon>Heteroptera</taxon>
        <taxon>Panheteroptera</taxon>
        <taxon>Cimicomorpha</taxon>
        <taxon>Miridae</taxon>
        <taxon>Mirini</taxon>
        <taxon>Lygus</taxon>
    </lineage>
</organism>
<dbReference type="GO" id="GO:0030968">
    <property type="term" value="P:endoplasmic reticulum unfolded protein response"/>
    <property type="evidence" value="ECO:0007669"/>
    <property type="project" value="TreeGrafter"/>
</dbReference>
<evidence type="ECO:0000256" key="7">
    <source>
        <dbReference type="SAM" id="Coils"/>
    </source>
</evidence>
<feature type="compositionally biased region" description="Low complexity" evidence="8">
    <location>
        <begin position="96"/>
        <end position="107"/>
    </location>
</feature>
<dbReference type="PANTHER" id="PTHR46164:SF3">
    <property type="entry name" value="ATF6, ISOFORM C"/>
    <property type="match status" value="1"/>
</dbReference>
<feature type="domain" description="BZIP" evidence="9">
    <location>
        <begin position="271"/>
        <end position="329"/>
    </location>
</feature>
<dbReference type="EMBL" id="GBRD01016069">
    <property type="protein sequence ID" value="JAG49757.1"/>
    <property type="molecule type" value="Transcribed_RNA"/>
</dbReference>
<dbReference type="AlphaFoldDB" id="A0A0K8S8Z8"/>
<protein>
    <recommendedName>
        <fullName evidence="9">BZIP domain-containing protein</fullName>
    </recommendedName>
</protein>
<dbReference type="GO" id="GO:0016020">
    <property type="term" value="C:membrane"/>
    <property type="evidence" value="ECO:0007669"/>
    <property type="project" value="UniProtKB-SubCell"/>
</dbReference>
<dbReference type="PANTHER" id="PTHR46164">
    <property type="entry name" value="ATF6, ISOFORM C"/>
    <property type="match status" value="1"/>
</dbReference>
<evidence type="ECO:0000256" key="5">
    <source>
        <dbReference type="ARBA" id="ARBA00023163"/>
    </source>
</evidence>
<evidence type="ECO:0000256" key="1">
    <source>
        <dbReference type="ARBA" id="ARBA00004167"/>
    </source>
</evidence>